<organism evidence="1">
    <name type="scientific">Sulfurisphaera javensis</name>
    <dbReference type="NCBI Taxonomy" id="2049879"/>
    <lineage>
        <taxon>Archaea</taxon>
        <taxon>Thermoproteota</taxon>
        <taxon>Thermoprotei</taxon>
        <taxon>Sulfolobales</taxon>
        <taxon>Sulfolobaceae</taxon>
        <taxon>Sulfurisphaera</taxon>
    </lineage>
</organism>
<dbReference type="AlphaFoldDB" id="A0AAT9GVL1"/>
<gene>
    <name evidence="1" type="ORF">SJAV_26700</name>
</gene>
<reference evidence="1" key="1">
    <citation type="submission" date="2024-03" db="EMBL/GenBank/DDBJ databases">
        <title>Complete genome sequence of Sulfurisphaera javensis strain KD-1.</title>
        <authorList>
            <person name="Sakai H."/>
            <person name="Nur N."/>
            <person name="Suwanto A."/>
            <person name="Kurosawa N."/>
        </authorList>
    </citation>
    <scope>NUCLEOTIDE SEQUENCE</scope>
    <source>
        <strain evidence="1">KD-1</strain>
    </source>
</reference>
<protein>
    <submittedName>
        <fullName evidence="1">Uncharacterized protein</fullName>
    </submittedName>
</protein>
<dbReference type="RefSeq" id="WP_369610204.1">
    <property type="nucleotide sequence ID" value="NZ_AP031322.1"/>
</dbReference>
<dbReference type="GeneID" id="92355621"/>
<name>A0AAT9GVL1_9CREN</name>
<evidence type="ECO:0000313" key="1">
    <source>
        <dbReference type="EMBL" id="BFH74726.1"/>
    </source>
</evidence>
<dbReference type="KEGG" id="sjv:SJAV_26700"/>
<sequence>MIMILVGEILLAILSTVLYSDALPERKKTFPTPFIVEVVVAFYLKRIIDGIMKQEEMIKSINPNFYQIGEGEMHCKSGKAEIMLRASTQGKIVSAIIEVTALKIEPDVLRQGTNEIKLHFDKEEVRSLKGNQMYIIELHLESGSTVYTIVECILLYFQHHIKDSELVSP</sequence>
<accession>A0AAT9GVL1</accession>
<dbReference type="EMBL" id="AP031322">
    <property type="protein sequence ID" value="BFH74726.1"/>
    <property type="molecule type" value="Genomic_DNA"/>
</dbReference>
<dbReference type="InterPro" id="IPR009321">
    <property type="entry name" value="DUF973"/>
</dbReference>
<proteinExistence type="predicted"/>
<dbReference type="Pfam" id="PF06157">
    <property type="entry name" value="DUF973"/>
    <property type="match status" value="1"/>
</dbReference>